<feature type="compositionally biased region" description="Pro residues" evidence="1">
    <location>
        <begin position="136"/>
        <end position="148"/>
    </location>
</feature>
<comment type="caution">
    <text evidence="3">The sequence shown here is derived from an EMBL/GenBank/DDBJ whole genome shotgun (WGS) entry which is preliminary data.</text>
</comment>
<name>A0A816NDA7_9BILA</name>
<reference evidence="3" key="1">
    <citation type="submission" date="2021-02" db="EMBL/GenBank/DDBJ databases">
        <authorList>
            <person name="Nowell W R."/>
        </authorList>
    </citation>
    <scope>NUCLEOTIDE SEQUENCE</scope>
</reference>
<proteinExistence type="predicted"/>
<sequence length="182" mass="20014">MTKMILFIFVTIFLSITVEHCQAIRDNTDSSENEMKITQLKANSRLLQQGHYYRRIRRQSEVSIPNLDTAATVLSILPLDRIGAIVGQIMSTGLKEMFNPEVGKKIVNVLESQGPLLLTSLFSNLFLTLSVPGKVPPKPNPNPNPNPNPATSSIIKNSNSPVQLSNNSISELVGALRRPPAK</sequence>
<keyword evidence="2" id="KW-0732">Signal</keyword>
<dbReference type="EMBL" id="CAJNRG010001558">
    <property type="protein sequence ID" value="CAF2034040.1"/>
    <property type="molecule type" value="Genomic_DNA"/>
</dbReference>
<feature type="chain" id="PRO_5032508487" evidence="2">
    <location>
        <begin position="24"/>
        <end position="182"/>
    </location>
</feature>
<accession>A0A816NDA7</accession>
<feature type="signal peptide" evidence="2">
    <location>
        <begin position="1"/>
        <end position="23"/>
    </location>
</feature>
<evidence type="ECO:0000313" key="3">
    <source>
        <dbReference type="EMBL" id="CAF2034040.1"/>
    </source>
</evidence>
<organism evidence="3 4">
    <name type="scientific">Rotaria magnacalcarata</name>
    <dbReference type="NCBI Taxonomy" id="392030"/>
    <lineage>
        <taxon>Eukaryota</taxon>
        <taxon>Metazoa</taxon>
        <taxon>Spiralia</taxon>
        <taxon>Gnathifera</taxon>
        <taxon>Rotifera</taxon>
        <taxon>Eurotatoria</taxon>
        <taxon>Bdelloidea</taxon>
        <taxon>Philodinida</taxon>
        <taxon>Philodinidae</taxon>
        <taxon>Rotaria</taxon>
    </lineage>
</organism>
<feature type="compositionally biased region" description="Polar residues" evidence="1">
    <location>
        <begin position="150"/>
        <end position="170"/>
    </location>
</feature>
<gene>
    <name evidence="3" type="ORF">XDN619_LOCUS5608</name>
</gene>
<evidence type="ECO:0000256" key="1">
    <source>
        <dbReference type="SAM" id="MobiDB-lite"/>
    </source>
</evidence>
<evidence type="ECO:0000256" key="2">
    <source>
        <dbReference type="SAM" id="SignalP"/>
    </source>
</evidence>
<evidence type="ECO:0000313" key="4">
    <source>
        <dbReference type="Proteomes" id="UP000663887"/>
    </source>
</evidence>
<dbReference type="AlphaFoldDB" id="A0A816NDA7"/>
<feature type="region of interest" description="Disordered" evidence="1">
    <location>
        <begin position="136"/>
        <end position="182"/>
    </location>
</feature>
<protein>
    <submittedName>
        <fullName evidence="3">Uncharacterized protein</fullName>
    </submittedName>
</protein>
<dbReference type="Proteomes" id="UP000663887">
    <property type="component" value="Unassembled WGS sequence"/>
</dbReference>